<dbReference type="PANTHER" id="PTHR43735">
    <property type="entry name" value="APOPTOSIS-INDUCING FACTOR 1"/>
    <property type="match status" value="1"/>
</dbReference>
<dbReference type="AlphaFoldDB" id="A0AAF0V0E4"/>
<proteinExistence type="predicted"/>
<dbReference type="EMBL" id="CP133622">
    <property type="protein sequence ID" value="WMV55812.1"/>
    <property type="molecule type" value="Genomic_DNA"/>
</dbReference>
<evidence type="ECO:0000313" key="1">
    <source>
        <dbReference type="EMBL" id="WMV55812.1"/>
    </source>
</evidence>
<sequence>MTSMVLITEINVGRTGRRTGARTVVAVDSYRKVLGGWELKQGYSGQRHALVAAKNLKLLMSGGKESKLSAYGPRSSFMPKIIVSLGRQDAVAQFSFTTIFGLFPGMIKSKNLYVGKNEEENGAST</sequence>
<evidence type="ECO:0000313" key="2">
    <source>
        <dbReference type="Proteomes" id="UP001234989"/>
    </source>
</evidence>
<keyword evidence="2" id="KW-1185">Reference proteome</keyword>
<organism evidence="1 2">
    <name type="scientific">Solanum verrucosum</name>
    <dbReference type="NCBI Taxonomy" id="315347"/>
    <lineage>
        <taxon>Eukaryota</taxon>
        <taxon>Viridiplantae</taxon>
        <taxon>Streptophyta</taxon>
        <taxon>Embryophyta</taxon>
        <taxon>Tracheophyta</taxon>
        <taxon>Spermatophyta</taxon>
        <taxon>Magnoliopsida</taxon>
        <taxon>eudicotyledons</taxon>
        <taxon>Gunneridae</taxon>
        <taxon>Pentapetalae</taxon>
        <taxon>asterids</taxon>
        <taxon>lamiids</taxon>
        <taxon>Solanales</taxon>
        <taxon>Solanaceae</taxon>
        <taxon>Solanoideae</taxon>
        <taxon>Solaneae</taxon>
        <taxon>Solanum</taxon>
    </lineage>
</organism>
<dbReference type="Proteomes" id="UP001234989">
    <property type="component" value="Chromosome 11"/>
</dbReference>
<dbReference type="PANTHER" id="PTHR43735:SF26">
    <property type="entry name" value="APOPTOSIS-INDUCING FACTOR HOMOLOG B-LIKE"/>
    <property type="match status" value="1"/>
</dbReference>
<protein>
    <submittedName>
        <fullName evidence="1">Uncharacterized protein</fullName>
    </submittedName>
</protein>
<dbReference type="GO" id="GO:0050660">
    <property type="term" value="F:flavin adenine dinucleotide binding"/>
    <property type="evidence" value="ECO:0007669"/>
    <property type="project" value="TreeGrafter"/>
</dbReference>
<dbReference type="GO" id="GO:0005737">
    <property type="term" value="C:cytoplasm"/>
    <property type="evidence" value="ECO:0007669"/>
    <property type="project" value="TreeGrafter"/>
</dbReference>
<name>A0AAF0V0E4_SOLVR</name>
<accession>A0AAF0V0E4</accession>
<gene>
    <name evidence="1" type="ORF">MTR67_049197</name>
</gene>
<reference evidence="1" key="1">
    <citation type="submission" date="2023-08" db="EMBL/GenBank/DDBJ databases">
        <title>A de novo genome assembly of Solanum verrucosum Schlechtendal, a Mexican diploid species geographically isolated from the other diploid A-genome species in potato relatives.</title>
        <authorList>
            <person name="Hosaka K."/>
        </authorList>
    </citation>
    <scope>NUCLEOTIDE SEQUENCE</scope>
    <source>
        <tissue evidence="1">Young leaves</tissue>
    </source>
</reference>
<dbReference type="GO" id="GO:0004174">
    <property type="term" value="F:electron-transferring-flavoprotein dehydrogenase activity"/>
    <property type="evidence" value="ECO:0007669"/>
    <property type="project" value="TreeGrafter"/>
</dbReference>